<keyword evidence="7" id="KW-1133">Transmembrane helix</keyword>
<dbReference type="CDD" id="cd06225">
    <property type="entry name" value="HAMP"/>
    <property type="match status" value="1"/>
</dbReference>
<accession>A0A1M7EIA9</accession>
<dbReference type="PROSITE" id="PS50885">
    <property type="entry name" value="HAMP"/>
    <property type="match status" value="1"/>
</dbReference>
<keyword evidence="7" id="KW-0472">Membrane</keyword>
<dbReference type="RefSeq" id="WP_079550584.1">
    <property type="nucleotide sequence ID" value="NZ_LT670847.1"/>
</dbReference>
<dbReference type="OrthoDB" id="2489132at2"/>
<feature type="coiled-coil region" evidence="6">
    <location>
        <begin position="591"/>
        <end position="618"/>
    </location>
</feature>
<dbReference type="SMART" id="SM00283">
    <property type="entry name" value="MA"/>
    <property type="match status" value="1"/>
</dbReference>
<dbReference type="InterPro" id="IPR003660">
    <property type="entry name" value="HAMP_dom"/>
</dbReference>
<dbReference type="PANTHER" id="PTHR43531:SF11">
    <property type="entry name" value="METHYL-ACCEPTING CHEMOTAXIS PROTEIN 3"/>
    <property type="match status" value="1"/>
</dbReference>
<name>A0A1M7EIA9_9GAMM</name>
<organism evidence="11 12">
    <name type="scientific">Vreelandella subglaciescola</name>
    <dbReference type="NCBI Taxonomy" id="29571"/>
    <lineage>
        <taxon>Bacteria</taxon>
        <taxon>Pseudomonadati</taxon>
        <taxon>Pseudomonadota</taxon>
        <taxon>Gammaproteobacteria</taxon>
        <taxon>Oceanospirillales</taxon>
        <taxon>Halomonadaceae</taxon>
        <taxon>Vreelandella</taxon>
    </lineage>
</organism>
<dbReference type="CDD" id="cd11386">
    <property type="entry name" value="MCP_signal"/>
    <property type="match status" value="1"/>
</dbReference>
<dbReference type="Pfam" id="PF00015">
    <property type="entry name" value="MCPsignal"/>
    <property type="match status" value="1"/>
</dbReference>
<dbReference type="Pfam" id="PF08376">
    <property type="entry name" value="NIT"/>
    <property type="match status" value="1"/>
</dbReference>
<dbReference type="Pfam" id="PF00672">
    <property type="entry name" value="HAMP"/>
    <property type="match status" value="1"/>
</dbReference>
<dbReference type="AlphaFoldDB" id="A0A1M7EIA9"/>
<dbReference type="PROSITE" id="PS50906">
    <property type="entry name" value="NIT"/>
    <property type="match status" value="1"/>
</dbReference>
<dbReference type="Gene3D" id="1.10.287.950">
    <property type="entry name" value="Methyl-accepting chemotaxis protein"/>
    <property type="match status" value="1"/>
</dbReference>
<dbReference type="InParanoid" id="A0A1M7EIA9"/>
<evidence type="ECO:0000256" key="3">
    <source>
        <dbReference type="ARBA" id="ARBA00023224"/>
    </source>
</evidence>
<dbReference type="GO" id="GO:0006935">
    <property type="term" value="P:chemotaxis"/>
    <property type="evidence" value="ECO:0007669"/>
    <property type="project" value="UniProtKB-KW"/>
</dbReference>
<dbReference type="PROSITE" id="PS50111">
    <property type="entry name" value="CHEMOTAXIS_TRANSDUC_2"/>
    <property type="match status" value="1"/>
</dbReference>
<feature type="transmembrane region" description="Helical" evidence="7">
    <location>
        <begin position="312"/>
        <end position="334"/>
    </location>
</feature>
<keyword evidence="6" id="KW-0175">Coiled coil</keyword>
<proteinExistence type="inferred from homology"/>
<evidence type="ECO:0000313" key="11">
    <source>
        <dbReference type="EMBL" id="SHL91326.1"/>
    </source>
</evidence>
<evidence type="ECO:0000313" key="12">
    <source>
        <dbReference type="Proteomes" id="UP000190911"/>
    </source>
</evidence>
<dbReference type="Proteomes" id="UP000190911">
    <property type="component" value="Chromosome I"/>
</dbReference>
<dbReference type="GO" id="GO:0007165">
    <property type="term" value="P:signal transduction"/>
    <property type="evidence" value="ECO:0007669"/>
    <property type="project" value="UniProtKB-KW"/>
</dbReference>
<reference evidence="11 12" key="1">
    <citation type="submission" date="2016-11" db="EMBL/GenBank/DDBJ databases">
        <authorList>
            <person name="Jaros S."/>
            <person name="Januszkiewicz K."/>
            <person name="Wedrychowicz H."/>
        </authorList>
    </citation>
    <scope>NUCLEOTIDE SEQUENCE [LARGE SCALE GENOMIC DNA]</scope>
    <source>
        <strain evidence="11 12">ACAM 12</strain>
    </source>
</reference>
<comment type="similarity">
    <text evidence="4">Belongs to the methyl-accepting chemotaxis (MCP) protein family.</text>
</comment>
<gene>
    <name evidence="11" type="ORF">SAMN05878437_0230</name>
</gene>
<keyword evidence="12" id="KW-1185">Reference proteome</keyword>
<feature type="domain" description="Methyl-accepting transducer" evidence="8">
    <location>
        <begin position="391"/>
        <end position="620"/>
    </location>
</feature>
<dbReference type="GO" id="GO:0016020">
    <property type="term" value="C:membrane"/>
    <property type="evidence" value="ECO:0007669"/>
    <property type="project" value="UniProtKB-SubCell"/>
</dbReference>
<dbReference type="SUPFAM" id="SSF58104">
    <property type="entry name" value="Methyl-accepting chemotaxis protein (MCP) signaling domain"/>
    <property type="match status" value="1"/>
</dbReference>
<evidence type="ECO:0000259" key="8">
    <source>
        <dbReference type="PROSITE" id="PS50111"/>
    </source>
</evidence>
<dbReference type="InterPro" id="IPR010910">
    <property type="entry name" value="Nitrate/nitrite_sensing_bac"/>
</dbReference>
<dbReference type="InterPro" id="IPR004089">
    <property type="entry name" value="MCPsignal_dom"/>
</dbReference>
<keyword evidence="3 5" id="KW-0807">Transducer</keyword>
<keyword evidence="2" id="KW-0145">Chemotaxis</keyword>
<dbReference type="GO" id="GO:0004888">
    <property type="term" value="F:transmembrane signaling receptor activity"/>
    <property type="evidence" value="ECO:0007669"/>
    <property type="project" value="InterPro"/>
</dbReference>
<dbReference type="STRING" id="29571.SAMN05878437_0230"/>
<evidence type="ECO:0000256" key="1">
    <source>
        <dbReference type="ARBA" id="ARBA00004370"/>
    </source>
</evidence>
<evidence type="ECO:0000259" key="10">
    <source>
        <dbReference type="PROSITE" id="PS50906"/>
    </source>
</evidence>
<evidence type="ECO:0000259" key="9">
    <source>
        <dbReference type="PROSITE" id="PS50885"/>
    </source>
</evidence>
<dbReference type="InterPro" id="IPR013587">
    <property type="entry name" value="Nitrate/nitrite_sensing"/>
</dbReference>
<evidence type="ECO:0000256" key="4">
    <source>
        <dbReference type="ARBA" id="ARBA00029447"/>
    </source>
</evidence>
<dbReference type="PRINTS" id="PR00260">
    <property type="entry name" value="CHEMTRNSDUCR"/>
</dbReference>
<keyword evidence="7" id="KW-0812">Transmembrane</keyword>
<evidence type="ECO:0000256" key="7">
    <source>
        <dbReference type="SAM" id="Phobius"/>
    </source>
</evidence>
<evidence type="ECO:0000256" key="6">
    <source>
        <dbReference type="SAM" id="Coils"/>
    </source>
</evidence>
<dbReference type="PANTHER" id="PTHR43531">
    <property type="entry name" value="PROTEIN ICFG"/>
    <property type="match status" value="1"/>
</dbReference>
<dbReference type="SMART" id="SM00304">
    <property type="entry name" value="HAMP"/>
    <property type="match status" value="1"/>
</dbReference>
<protein>
    <submittedName>
        <fullName evidence="11">Methyl-accepting chemotaxis protein</fullName>
    </submittedName>
</protein>
<dbReference type="InterPro" id="IPR051310">
    <property type="entry name" value="MCP_chemotaxis"/>
</dbReference>
<dbReference type="InterPro" id="IPR004090">
    <property type="entry name" value="Chemotax_Me-accpt_rcpt"/>
</dbReference>
<comment type="subcellular location">
    <subcellularLocation>
        <location evidence="1">Membrane</location>
    </subcellularLocation>
</comment>
<sequence>MMHLLHRIPMGRKFLLILLLPLMALAWFAGSGIVERQRLVTNMDSLQTLTALAQRAGNLVHELQRERGMSAAFIGRADDAAESRLKAQYVASDRALAAYRDEQQVMGSAVLSDAMAEDIASIRQQLAAMIDIRERVQRQNIDVNDAVSRYTSVNDALLTLVSQLTHMTVDADIARRLGAYVILLKAKDLTGIERALLANAFSIDRMRAPMYRRLLAMQGQETAYRESFRALASDRTRQQFADFLSGEQVKQAEQLREVALERGVIGGYRIDPERWFDQQTRKIDGLKKLEDSLAGSVLAEAERLHGEARRDLIGYLVVAVAAALFAILATALIVHSLVRALRAALNDINHRGGDLTRRVTVPGSDELSQLYLAFNAASAETEALVGNIQRSALSVELASGEIARGNQDMAQRTEEQSASLVETASSMEQITATVRQTADNTRQVESMTNKVVSEADEASQVAERASQAMEDIHTANQEVTSIVEAIDSIAFQTNLLALNASVEAARAGEQGRGFAVVAAEVRKLASRSAEEAGQIRQLVANNVARINEGETLVSNTSATLGTITQEIRQVAGLIRDVSAATGEQSAGIEQVNQAVTQLEEVTQQNAALVEQVAAASRSLDEQASDMAGMVSHYTVGDAPAPQAHSLLAASSGA</sequence>
<evidence type="ECO:0000256" key="5">
    <source>
        <dbReference type="PROSITE-ProRule" id="PRU00284"/>
    </source>
</evidence>
<dbReference type="FunFam" id="1.10.287.950:FF:000001">
    <property type="entry name" value="Methyl-accepting chemotaxis sensory transducer"/>
    <property type="match status" value="1"/>
</dbReference>
<dbReference type="EMBL" id="LT670847">
    <property type="protein sequence ID" value="SHL91326.1"/>
    <property type="molecule type" value="Genomic_DNA"/>
</dbReference>
<evidence type="ECO:0000256" key="2">
    <source>
        <dbReference type="ARBA" id="ARBA00022500"/>
    </source>
</evidence>
<feature type="domain" description="HAMP" evidence="9">
    <location>
        <begin position="338"/>
        <end position="386"/>
    </location>
</feature>
<feature type="domain" description="NIT" evidence="10">
    <location>
        <begin position="54"/>
        <end position="304"/>
    </location>
</feature>